<dbReference type="Proteomes" id="UP000276133">
    <property type="component" value="Unassembled WGS sequence"/>
</dbReference>
<reference evidence="1 2" key="1">
    <citation type="journal article" date="2018" name="Sci. Rep.">
        <title>Genomic signatures of local adaptation to the degree of environmental predictability in rotifers.</title>
        <authorList>
            <person name="Franch-Gras L."/>
            <person name="Hahn C."/>
            <person name="Garcia-Roger E.M."/>
            <person name="Carmona M.J."/>
            <person name="Serra M."/>
            <person name="Gomez A."/>
        </authorList>
    </citation>
    <scope>NUCLEOTIDE SEQUENCE [LARGE SCALE GENOMIC DNA]</scope>
    <source>
        <strain evidence="1">HYR1</strain>
    </source>
</reference>
<comment type="caution">
    <text evidence="1">The sequence shown here is derived from an EMBL/GenBank/DDBJ whole genome shotgun (WGS) entry which is preliminary data.</text>
</comment>
<proteinExistence type="predicted"/>
<evidence type="ECO:0000313" key="1">
    <source>
        <dbReference type="EMBL" id="RMZ98071.1"/>
    </source>
</evidence>
<name>A0A3M7PG41_BRAPC</name>
<organism evidence="1 2">
    <name type="scientific">Brachionus plicatilis</name>
    <name type="common">Marine rotifer</name>
    <name type="synonym">Brachionus muelleri</name>
    <dbReference type="NCBI Taxonomy" id="10195"/>
    <lineage>
        <taxon>Eukaryota</taxon>
        <taxon>Metazoa</taxon>
        <taxon>Spiralia</taxon>
        <taxon>Gnathifera</taxon>
        <taxon>Rotifera</taxon>
        <taxon>Eurotatoria</taxon>
        <taxon>Monogononta</taxon>
        <taxon>Pseudotrocha</taxon>
        <taxon>Ploima</taxon>
        <taxon>Brachionidae</taxon>
        <taxon>Brachionus</taxon>
    </lineage>
</organism>
<sequence>MHKYIMALMTVFRDQSKTIVNGKKQSEQTQAFIEDEEKVKAKLKALKLDRSKTVKRFRRIKSNRSIENRSEKELDMIVVEFNEESSKRFATPRTFGARSTLSTSIQTKPPAREHWNENLESNKSNGTTFSAKERATLKGGTATASNLRAILKLSRNYFRINKFYK</sequence>
<protein>
    <submittedName>
        <fullName evidence="1">Uncharacterized protein</fullName>
    </submittedName>
</protein>
<evidence type="ECO:0000313" key="2">
    <source>
        <dbReference type="Proteomes" id="UP000276133"/>
    </source>
</evidence>
<keyword evidence="2" id="KW-1185">Reference proteome</keyword>
<dbReference type="EMBL" id="REGN01011002">
    <property type="protein sequence ID" value="RMZ98071.1"/>
    <property type="molecule type" value="Genomic_DNA"/>
</dbReference>
<gene>
    <name evidence="1" type="ORF">BpHYR1_045028</name>
</gene>
<dbReference type="AlphaFoldDB" id="A0A3M7PG41"/>
<accession>A0A3M7PG41</accession>